<dbReference type="Pfam" id="PF17917">
    <property type="entry name" value="RT_RNaseH"/>
    <property type="match status" value="1"/>
</dbReference>
<evidence type="ECO:0000256" key="5">
    <source>
        <dbReference type="ARBA" id="ARBA00022801"/>
    </source>
</evidence>
<feature type="domain" description="RNase H type-1" evidence="8">
    <location>
        <begin position="126"/>
        <end position="214"/>
    </location>
</feature>
<keyword evidence="3" id="KW-0540">Nuclease</keyword>
<dbReference type="GO" id="GO:0003676">
    <property type="term" value="F:nucleic acid binding"/>
    <property type="evidence" value="ECO:0007669"/>
    <property type="project" value="InterPro"/>
</dbReference>
<feature type="domain" description="Integrase zinc-binding" evidence="10">
    <location>
        <begin position="280"/>
        <end position="332"/>
    </location>
</feature>
<evidence type="ECO:0000256" key="3">
    <source>
        <dbReference type="ARBA" id="ARBA00022722"/>
    </source>
</evidence>
<comment type="caution">
    <text evidence="11">The sequence shown here is derived from an EMBL/GenBank/DDBJ whole genome shotgun (WGS) entry which is preliminary data.</text>
</comment>
<gene>
    <name evidence="11" type="ORF">Slati_4216900</name>
</gene>
<dbReference type="SUPFAM" id="SSF53098">
    <property type="entry name" value="Ribonuclease H-like"/>
    <property type="match status" value="1"/>
</dbReference>
<feature type="coiled-coil region" evidence="7">
    <location>
        <begin position="164"/>
        <end position="191"/>
    </location>
</feature>
<evidence type="ECO:0000259" key="8">
    <source>
        <dbReference type="Pfam" id="PF13456"/>
    </source>
</evidence>
<dbReference type="InterPro" id="IPR036397">
    <property type="entry name" value="RNaseH_sf"/>
</dbReference>
<accession>A0AAW2TAU9</accession>
<dbReference type="PANTHER" id="PTHR48475:SF2">
    <property type="entry name" value="RIBONUCLEASE H"/>
    <property type="match status" value="1"/>
</dbReference>
<dbReference type="SUPFAM" id="SSF56672">
    <property type="entry name" value="DNA/RNA polymerases"/>
    <property type="match status" value="1"/>
</dbReference>
<dbReference type="InterPro" id="IPR012337">
    <property type="entry name" value="RNaseH-like_sf"/>
</dbReference>
<protein>
    <submittedName>
        <fullName evidence="11">Ribonuclease HI</fullName>
    </submittedName>
</protein>
<organism evidence="11">
    <name type="scientific">Sesamum latifolium</name>
    <dbReference type="NCBI Taxonomy" id="2727402"/>
    <lineage>
        <taxon>Eukaryota</taxon>
        <taxon>Viridiplantae</taxon>
        <taxon>Streptophyta</taxon>
        <taxon>Embryophyta</taxon>
        <taxon>Tracheophyta</taxon>
        <taxon>Spermatophyta</taxon>
        <taxon>Magnoliopsida</taxon>
        <taxon>eudicotyledons</taxon>
        <taxon>Gunneridae</taxon>
        <taxon>Pentapetalae</taxon>
        <taxon>asterids</taxon>
        <taxon>lamiids</taxon>
        <taxon>Lamiales</taxon>
        <taxon>Pedaliaceae</taxon>
        <taxon>Sesamum</taxon>
    </lineage>
</organism>
<dbReference type="Pfam" id="PF17921">
    <property type="entry name" value="Integrase_H2C2"/>
    <property type="match status" value="1"/>
</dbReference>
<feature type="domain" description="Reverse transcriptase RNase H-like" evidence="9">
    <location>
        <begin position="12"/>
        <end position="99"/>
    </location>
</feature>
<dbReference type="GO" id="GO:0004523">
    <property type="term" value="F:RNA-DNA hybrid ribonuclease activity"/>
    <property type="evidence" value="ECO:0007669"/>
    <property type="project" value="InterPro"/>
</dbReference>
<evidence type="ECO:0000256" key="7">
    <source>
        <dbReference type="SAM" id="Coils"/>
    </source>
</evidence>
<dbReference type="CDD" id="cd09279">
    <property type="entry name" value="RNase_HI_like"/>
    <property type="match status" value="1"/>
</dbReference>
<evidence type="ECO:0000256" key="2">
    <source>
        <dbReference type="ARBA" id="ARBA00022695"/>
    </source>
</evidence>
<reference evidence="11" key="1">
    <citation type="submission" date="2020-06" db="EMBL/GenBank/DDBJ databases">
        <authorList>
            <person name="Li T."/>
            <person name="Hu X."/>
            <person name="Zhang T."/>
            <person name="Song X."/>
            <person name="Zhang H."/>
            <person name="Dai N."/>
            <person name="Sheng W."/>
            <person name="Hou X."/>
            <person name="Wei L."/>
        </authorList>
    </citation>
    <scope>NUCLEOTIDE SEQUENCE</scope>
    <source>
        <strain evidence="11">KEN1</strain>
        <tissue evidence="11">Leaf</tissue>
    </source>
</reference>
<keyword evidence="6" id="KW-0695">RNA-directed DNA polymerase</keyword>
<dbReference type="Pfam" id="PF13456">
    <property type="entry name" value="RVT_3"/>
    <property type="match status" value="1"/>
</dbReference>
<dbReference type="InterPro" id="IPR041588">
    <property type="entry name" value="Integrase_H2C2"/>
</dbReference>
<dbReference type="InterPro" id="IPR002156">
    <property type="entry name" value="RNaseH_domain"/>
</dbReference>
<keyword evidence="1" id="KW-0808">Transferase</keyword>
<dbReference type="PANTHER" id="PTHR48475">
    <property type="entry name" value="RIBONUCLEASE H"/>
    <property type="match status" value="1"/>
</dbReference>
<evidence type="ECO:0000259" key="10">
    <source>
        <dbReference type="Pfam" id="PF17921"/>
    </source>
</evidence>
<keyword evidence="2" id="KW-0548">Nucleotidyltransferase</keyword>
<evidence type="ECO:0000313" key="11">
    <source>
        <dbReference type="EMBL" id="KAL0401870.1"/>
    </source>
</evidence>
<dbReference type="GO" id="GO:0003964">
    <property type="term" value="F:RNA-directed DNA polymerase activity"/>
    <property type="evidence" value="ECO:0007669"/>
    <property type="project" value="UniProtKB-KW"/>
</dbReference>
<reference evidence="11" key="2">
    <citation type="journal article" date="2024" name="Plant">
        <title>Genomic evolution and insights into agronomic trait innovations of Sesamum species.</title>
        <authorList>
            <person name="Miao H."/>
            <person name="Wang L."/>
            <person name="Qu L."/>
            <person name="Liu H."/>
            <person name="Sun Y."/>
            <person name="Le M."/>
            <person name="Wang Q."/>
            <person name="Wei S."/>
            <person name="Zheng Y."/>
            <person name="Lin W."/>
            <person name="Duan Y."/>
            <person name="Cao H."/>
            <person name="Xiong S."/>
            <person name="Wang X."/>
            <person name="Wei L."/>
            <person name="Li C."/>
            <person name="Ma Q."/>
            <person name="Ju M."/>
            <person name="Zhao R."/>
            <person name="Li G."/>
            <person name="Mu C."/>
            <person name="Tian Q."/>
            <person name="Mei H."/>
            <person name="Zhang T."/>
            <person name="Gao T."/>
            <person name="Zhang H."/>
        </authorList>
    </citation>
    <scope>NUCLEOTIDE SEQUENCE</scope>
    <source>
        <strain evidence="11">KEN1</strain>
    </source>
</reference>
<keyword evidence="4" id="KW-0255">Endonuclease</keyword>
<dbReference type="AlphaFoldDB" id="A0AAW2TAU9"/>
<dbReference type="Gene3D" id="1.10.340.70">
    <property type="match status" value="1"/>
</dbReference>
<dbReference type="EMBL" id="JACGWN010000015">
    <property type="protein sequence ID" value="KAL0401870.1"/>
    <property type="molecule type" value="Genomic_DNA"/>
</dbReference>
<dbReference type="InterPro" id="IPR043502">
    <property type="entry name" value="DNA/RNA_pol_sf"/>
</dbReference>
<dbReference type="InterPro" id="IPR041373">
    <property type="entry name" value="RT_RNaseH"/>
</dbReference>
<keyword evidence="5" id="KW-0378">Hydrolase</keyword>
<evidence type="ECO:0000259" key="9">
    <source>
        <dbReference type="Pfam" id="PF17917"/>
    </source>
</evidence>
<evidence type="ECO:0000256" key="1">
    <source>
        <dbReference type="ARBA" id="ARBA00022679"/>
    </source>
</evidence>
<dbReference type="Gene3D" id="3.30.420.10">
    <property type="entry name" value="Ribonuclease H-like superfamily/Ribonuclease H"/>
    <property type="match status" value="1"/>
</dbReference>
<evidence type="ECO:0000256" key="4">
    <source>
        <dbReference type="ARBA" id="ARBA00022759"/>
    </source>
</evidence>
<proteinExistence type="predicted"/>
<name>A0AAW2TAU9_9LAMI</name>
<keyword evidence="7" id="KW-0175">Coiled coil</keyword>
<sequence>MPMSIPRTEGPQAVSSVLIKEEEGLQKPIYYLSKVLHGAKQRYPEVEKLAFALITTASLQPYFISHPICVRTNAPLRATLEKPETSGRMVKWAIELSEYDISYQPRSAIKAQALAEFVQEATFIEGSKASNNEAKYEALIARIKMDLDAGAEDLITYTDSQLVTKQVQGEYEVKERRMKEYLQEITELTGRLKSFQLHQLPRTKNTKVDYLARLASSMVNCNSQHHRKDAYKNSPEHNIMTVQVETDWRRPLLDYLEKDILPPDEKEASHLRHRATREECIDILQEIHEGACGSHVARWALANKALRAGYFWPTLKRDATSWAKGCKQCQQYAQLIHVPAKPLRAMSSPCPFS</sequence>
<evidence type="ECO:0000256" key="6">
    <source>
        <dbReference type="ARBA" id="ARBA00022918"/>
    </source>
</evidence>